<dbReference type="PROSITE" id="PS50181">
    <property type="entry name" value="FBOX"/>
    <property type="match status" value="1"/>
</dbReference>
<dbReference type="WBParaSite" id="PTRK_0001411600.1">
    <property type="protein sequence ID" value="PTRK_0001411600.1"/>
    <property type="gene ID" value="PTRK_0001411600"/>
</dbReference>
<dbReference type="SUPFAM" id="SSF81383">
    <property type="entry name" value="F-box domain"/>
    <property type="match status" value="1"/>
</dbReference>
<dbReference type="Pfam" id="PF00646">
    <property type="entry name" value="F-box"/>
    <property type="match status" value="1"/>
</dbReference>
<evidence type="ECO:0000313" key="2">
    <source>
        <dbReference type="Proteomes" id="UP000038045"/>
    </source>
</evidence>
<name>A0A0N4ZZA3_PARTI</name>
<dbReference type="InterPro" id="IPR036047">
    <property type="entry name" value="F-box-like_dom_sf"/>
</dbReference>
<proteinExistence type="predicted"/>
<dbReference type="InterPro" id="IPR001810">
    <property type="entry name" value="F-box_dom"/>
</dbReference>
<dbReference type="Gene3D" id="1.20.1280.50">
    <property type="match status" value="1"/>
</dbReference>
<sequence>MNFEALPVEVIVNILVFLPFRSITNLMKVSKKFYNIIGRNYQKVNKLDIEYFSIESIHKENNNERYKLHIVVQDSEVYPSNKRIINENDIEPYEIEKYLKRLIFKKTVGMVMVMKHVYVIFDILYKYVKGGTTLDKIYLYIEKSPVEESFKKFINSIKNISVIHIDRLCFYPMTTRNEFNFLEKFNTLQRISINQCHCTRYISGDIIKKLIRNNVFLKRIKIIAYKCDIDIKIFECISEIEGMNIMNTSLYFELSISRDEKLVQNLKEYCESLIPSSNNNALRQYVIKSKNKSYGIDTENLKITDIHNFFKRITFKSSSRITIIGNYLDKLFDVLYQYTKKGVKAKSLFLHVDSSPVEDSLMKFIYSFTHISNLIVDRLCYYPAIQQKFIDFSKFYGLSKVSINECFCTKQISQEVLDTLCHKTPTLERLKLNAYKCDFNLEYFKTIPKHIKDGKKMKPLVVEYSILKDDDMKEHLKDHARRYNYEFSNYLNDKYLFKNRKNPKQRFVVVMFKKNGYNYSCISAKNIDFMKLPFQC</sequence>
<evidence type="ECO:0000313" key="3">
    <source>
        <dbReference type="WBParaSite" id="PTRK_0001411600.1"/>
    </source>
</evidence>
<protein>
    <submittedName>
        <fullName evidence="3">F-box domain-containing protein</fullName>
    </submittedName>
</protein>
<dbReference type="Proteomes" id="UP000038045">
    <property type="component" value="Unplaced"/>
</dbReference>
<organism evidence="2 3">
    <name type="scientific">Parastrongyloides trichosuri</name>
    <name type="common">Possum-specific nematode worm</name>
    <dbReference type="NCBI Taxonomy" id="131310"/>
    <lineage>
        <taxon>Eukaryota</taxon>
        <taxon>Metazoa</taxon>
        <taxon>Ecdysozoa</taxon>
        <taxon>Nematoda</taxon>
        <taxon>Chromadorea</taxon>
        <taxon>Rhabditida</taxon>
        <taxon>Tylenchina</taxon>
        <taxon>Panagrolaimomorpha</taxon>
        <taxon>Strongyloidoidea</taxon>
        <taxon>Strongyloididae</taxon>
        <taxon>Parastrongyloides</taxon>
    </lineage>
</organism>
<reference evidence="3" key="1">
    <citation type="submission" date="2017-02" db="UniProtKB">
        <authorList>
            <consortium name="WormBaseParasite"/>
        </authorList>
    </citation>
    <scope>IDENTIFICATION</scope>
</reference>
<dbReference type="SMART" id="SM00256">
    <property type="entry name" value="FBOX"/>
    <property type="match status" value="1"/>
</dbReference>
<dbReference type="AlphaFoldDB" id="A0A0N4ZZA3"/>
<feature type="domain" description="F-box" evidence="1">
    <location>
        <begin position="1"/>
        <end position="44"/>
    </location>
</feature>
<accession>A0A0N4ZZA3</accession>
<keyword evidence="2" id="KW-1185">Reference proteome</keyword>
<evidence type="ECO:0000259" key="1">
    <source>
        <dbReference type="PROSITE" id="PS50181"/>
    </source>
</evidence>